<keyword evidence="3" id="KW-1185">Reference proteome</keyword>
<dbReference type="InterPro" id="IPR024624">
    <property type="entry name" value="Pyridox_Oxase_Alr4036_FMN-bd"/>
</dbReference>
<dbReference type="SUPFAM" id="SSF50475">
    <property type="entry name" value="FMN-binding split barrel"/>
    <property type="match status" value="1"/>
</dbReference>
<dbReference type="InterPro" id="IPR012349">
    <property type="entry name" value="Split_barrel_FMN-bd"/>
</dbReference>
<dbReference type="EMBL" id="AAOT01000001">
    <property type="protein sequence ID" value="EAR52923.1"/>
    <property type="molecule type" value="Genomic_DNA"/>
</dbReference>
<dbReference type="eggNOG" id="COG0259">
    <property type="taxonomic scope" value="Bacteria"/>
</dbReference>
<dbReference type="GO" id="GO:0010181">
    <property type="term" value="F:FMN binding"/>
    <property type="evidence" value="ECO:0007669"/>
    <property type="project" value="InterPro"/>
</dbReference>
<dbReference type="Gene3D" id="2.30.110.10">
    <property type="entry name" value="Electron Transport, Fmn-binding Protein, Chain A"/>
    <property type="match status" value="1"/>
</dbReference>
<dbReference type="RefSeq" id="WP_007255657.1">
    <property type="nucleotide sequence ID" value="NZ_CH724107.1"/>
</dbReference>
<evidence type="ECO:0000313" key="3">
    <source>
        <dbReference type="Proteomes" id="UP000003635"/>
    </source>
</evidence>
<dbReference type="AlphaFoldDB" id="Q2CK66"/>
<comment type="caution">
    <text evidence="2">The sequence shown here is derived from an EMBL/GenBank/DDBJ whole genome shotgun (WGS) entry which is preliminary data.</text>
</comment>
<reference evidence="2 3" key="1">
    <citation type="journal article" date="2010" name="J. Bacteriol.">
        <title>Genome sequences of Oceanicola granulosus HTCC2516(T) and Oceanicola batsensis HTCC2597(TDelta).</title>
        <authorList>
            <person name="Thrash J.C."/>
            <person name="Cho J.C."/>
            <person name="Vergin K.L."/>
            <person name="Giovannoni S.J."/>
        </authorList>
    </citation>
    <scope>NUCLEOTIDE SEQUENCE [LARGE SCALE GENOMIC DNA]</scope>
    <source>
        <strain evidence="3">ATCC BAA-861 / DSM 15982 / KCTC 12143 / HTCC2516</strain>
    </source>
</reference>
<dbReference type="Proteomes" id="UP000003635">
    <property type="component" value="Unassembled WGS sequence"/>
</dbReference>
<accession>Q2CK66</accession>
<dbReference type="OrthoDB" id="5120525at2"/>
<protein>
    <submittedName>
        <fullName evidence="2">Pyridoxamine 5'-phosphate oxidase-related, FMN-binding</fullName>
    </submittedName>
</protein>
<dbReference type="HOGENOM" id="CLU_058669_0_2_5"/>
<dbReference type="Pfam" id="PF12766">
    <property type="entry name" value="Pyridox_oxase_2"/>
    <property type="match status" value="1"/>
</dbReference>
<feature type="domain" description="Pyridoxamine 5'-phosphate oxidase Alr4036 family FMN-binding" evidence="1">
    <location>
        <begin position="25"/>
        <end position="88"/>
    </location>
</feature>
<evidence type="ECO:0000259" key="1">
    <source>
        <dbReference type="Pfam" id="PF12766"/>
    </source>
</evidence>
<gene>
    <name evidence="2" type="ORF">OG2516_10686</name>
</gene>
<sequence length="177" mass="19012">MSDAPTLADFHGRAWASLEAARGALIAFATVEGTVPQVRSLVLRRASAAEALCEVHTDAGSAKVANLAINPRAALLLWDEAAQVQVRLGVEVETLRGAEVRALWERVPEASRSAYGKDPAPGTPIADALAYRLATGLDNFAVLRCHAQTLDVVHLGDDHRRARFERADGWAGQWLSP</sequence>
<evidence type="ECO:0000313" key="2">
    <source>
        <dbReference type="EMBL" id="EAR52923.1"/>
    </source>
</evidence>
<name>Q2CK66_OCEGH</name>
<proteinExistence type="predicted"/>
<organism evidence="2 3">
    <name type="scientific">Oceanicola granulosus (strain ATCC BAA-861 / DSM 15982 / KCTC 12143 / HTCC2516)</name>
    <dbReference type="NCBI Taxonomy" id="314256"/>
    <lineage>
        <taxon>Bacteria</taxon>
        <taxon>Pseudomonadati</taxon>
        <taxon>Pseudomonadota</taxon>
        <taxon>Alphaproteobacteria</taxon>
        <taxon>Rhodobacterales</taxon>
        <taxon>Roseobacteraceae</taxon>
        <taxon>Oceanicola</taxon>
    </lineage>
</organism>
<dbReference type="STRING" id="314256.OG2516_10686"/>